<dbReference type="PANTHER" id="PTHR33142:SF13">
    <property type="entry name" value="CYCLIN-DEPENDENT PROTEIN KINASE INHIBITOR SMR1"/>
    <property type="match status" value="1"/>
</dbReference>
<name>A0AAV1QV62_9ROSI</name>
<dbReference type="GO" id="GO:0032875">
    <property type="term" value="P:regulation of DNA endoreduplication"/>
    <property type="evidence" value="ECO:0007669"/>
    <property type="project" value="InterPro"/>
</dbReference>
<dbReference type="PANTHER" id="PTHR33142">
    <property type="entry name" value="CYCLIN-DEPENDENT PROTEIN KINASE INHIBITOR SMR13"/>
    <property type="match status" value="1"/>
</dbReference>
<keyword evidence="1" id="KW-0649">Protein kinase inhibitor</keyword>
<reference evidence="3 4" key="1">
    <citation type="submission" date="2024-01" db="EMBL/GenBank/DDBJ databases">
        <authorList>
            <person name="Waweru B."/>
        </authorList>
    </citation>
    <scope>NUCLEOTIDE SEQUENCE [LARGE SCALE GENOMIC DNA]</scope>
</reference>
<sequence length="152" mass="16979">MGNVTSTLEAKAAIIRSQQGKRQKRRDEFMFSDCIKKGSGNPTTSSCSSSCQRTMPNDEELFQNMPKLGLKAIKITDHEDTEDECCTPTSAQNKIPALLICPPAPKKPRRSQGSCKRKQSNLHFFEVMNREEVEMFFRSIKKVGFSSSGVVA</sequence>
<evidence type="ECO:0000256" key="2">
    <source>
        <dbReference type="ARBA" id="ARBA00023306"/>
    </source>
</evidence>
<evidence type="ECO:0000313" key="4">
    <source>
        <dbReference type="Proteomes" id="UP001314170"/>
    </source>
</evidence>
<protein>
    <submittedName>
        <fullName evidence="3">Uncharacterized protein</fullName>
    </submittedName>
</protein>
<dbReference type="GO" id="GO:0004860">
    <property type="term" value="F:protein kinase inhibitor activity"/>
    <property type="evidence" value="ECO:0007669"/>
    <property type="project" value="UniProtKB-KW"/>
</dbReference>
<evidence type="ECO:0000256" key="1">
    <source>
        <dbReference type="ARBA" id="ARBA00023013"/>
    </source>
</evidence>
<proteinExistence type="predicted"/>
<evidence type="ECO:0000313" key="3">
    <source>
        <dbReference type="EMBL" id="CAK7325351.1"/>
    </source>
</evidence>
<keyword evidence="4" id="KW-1185">Reference proteome</keyword>
<dbReference type="Proteomes" id="UP001314170">
    <property type="component" value="Unassembled WGS sequence"/>
</dbReference>
<organism evidence="3 4">
    <name type="scientific">Dovyalis caffra</name>
    <dbReference type="NCBI Taxonomy" id="77055"/>
    <lineage>
        <taxon>Eukaryota</taxon>
        <taxon>Viridiplantae</taxon>
        <taxon>Streptophyta</taxon>
        <taxon>Embryophyta</taxon>
        <taxon>Tracheophyta</taxon>
        <taxon>Spermatophyta</taxon>
        <taxon>Magnoliopsida</taxon>
        <taxon>eudicotyledons</taxon>
        <taxon>Gunneridae</taxon>
        <taxon>Pentapetalae</taxon>
        <taxon>rosids</taxon>
        <taxon>fabids</taxon>
        <taxon>Malpighiales</taxon>
        <taxon>Salicaceae</taxon>
        <taxon>Flacourtieae</taxon>
        <taxon>Dovyalis</taxon>
    </lineage>
</organism>
<dbReference type="InterPro" id="IPR040389">
    <property type="entry name" value="SMR"/>
</dbReference>
<accession>A0AAV1QV62</accession>
<gene>
    <name evidence="3" type="ORF">DCAF_LOCUS3025</name>
</gene>
<dbReference type="AlphaFoldDB" id="A0AAV1QV62"/>
<keyword evidence="2" id="KW-0131">Cell cycle</keyword>
<comment type="caution">
    <text evidence="3">The sequence shown here is derived from an EMBL/GenBank/DDBJ whole genome shotgun (WGS) entry which is preliminary data.</text>
</comment>
<dbReference type="EMBL" id="CAWUPB010000850">
    <property type="protein sequence ID" value="CAK7325351.1"/>
    <property type="molecule type" value="Genomic_DNA"/>
</dbReference>